<dbReference type="RefSeq" id="WP_101692744.1">
    <property type="nucleotide sequence ID" value="NZ_JACOPR010000004.1"/>
</dbReference>
<feature type="signal peptide" evidence="1">
    <location>
        <begin position="1"/>
        <end position="19"/>
    </location>
</feature>
<dbReference type="Proteomes" id="UP000660021">
    <property type="component" value="Unassembled WGS sequence"/>
</dbReference>
<dbReference type="EMBL" id="JACOPR010000004">
    <property type="protein sequence ID" value="MBC5730882.1"/>
    <property type="molecule type" value="Genomic_DNA"/>
</dbReference>
<gene>
    <name evidence="2" type="ORF">H8S34_08570</name>
</gene>
<comment type="caution">
    <text evidence="2">The sequence shown here is derived from an EMBL/GenBank/DDBJ whole genome shotgun (WGS) entry which is preliminary data.</text>
</comment>
<sequence length="271" mass="29458">MRHSLLCLSASLLLLASCAAPTPQSSFPAASSPSAPAQDAPLTAETLDGCAVSDLETFLALDGPGALLLGQVPEAGLTLYGLNPGLGGGVILRQEEDLFPFDQRFLPDESPRLPDLWWADFDGDGSSELAVNYLTLNTTDQHIFELHLYRPEEDGWTDTALRAEDWVSTLEDTVGYQFDPISGGVSLTAEESSLLYYLEDLPDPDPAQPLTFQGQTYFREEDGRITAVFGIGLRLSGEEEPFYFARLLADVTYDGASFSLSRFTLEPSYGV</sequence>
<evidence type="ECO:0000256" key="1">
    <source>
        <dbReference type="SAM" id="SignalP"/>
    </source>
</evidence>
<protein>
    <recommendedName>
        <fullName evidence="4">VCBS repeat-containing protein</fullName>
    </recommendedName>
</protein>
<feature type="chain" id="PRO_5046032582" description="VCBS repeat-containing protein" evidence="1">
    <location>
        <begin position="20"/>
        <end position="271"/>
    </location>
</feature>
<proteinExistence type="predicted"/>
<evidence type="ECO:0000313" key="3">
    <source>
        <dbReference type="Proteomes" id="UP000660021"/>
    </source>
</evidence>
<accession>A0ABR7HTM4</accession>
<keyword evidence="3" id="KW-1185">Reference proteome</keyword>
<keyword evidence="1" id="KW-0732">Signal</keyword>
<name>A0ABR7HTM4_9FIRM</name>
<evidence type="ECO:0008006" key="4">
    <source>
        <dbReference type="Google" id="ProtNLM"/>
    </source>
</evidence>
<organism evidence="2 3">
    <name type="scientific">Pseudoflavonifractor hominis</name>
    <dbReference type="NCBI Taxonomy" id="2763059"/>
    <lineage>
        <taxon>Bacteria</taxon>
        <taxon>Bacillati</taxon>
        <taxon>Bacillota</taxon>
        <taxon>Clostridia</taxon>
        <taxon>Eubacteriales</taxon>
        <taxon>Oscillospiraceae</taxon>
        <taxon>Pseudoflavonifractor</taxon>
    </lineage>
</organism>
<reference evidence="2 3" key="1">
    <citation type="submission" date="2020-08" db="EMBL/GenBank/DDBJ databases">
        <title>Genome public.</title>
        <authorList>
            <person name="Liu C."/>
            <person name="Sun Q."/>
        </authorList>
    </citation>
    <scope>NUCLEOTIDE SEQUENCE [LARGE SCALE GENOMIC DNA]</scope>
    <source>
        <strain evidence="2 3">New-38</strain>
    </source>
</reference>
<dbReference type="PROSITE" id="PS51257">
    <property type="entry name" value="PROKAR_LIPOPROTEIN"/>
    <property type="match status" value="1"/>
</dbReference>
<evidence type="ECO:0000313" key="2">
    <source>
        <dbReference type="EMBL" id="MBC5730882.1"/>
    </source>
</evidence>